<accession>A0A077RD13</accession>
<feature type="compositionally biased region" description="Polar residues" evidence="1">
    <location>
        <begin position="471"/>
        <end position="498"/>
    </location>
</feature>
<feature type="region of interest" description="Disordered" evidence="1">
    <location>
        <begin position="579"/>
        <end position="621"/>
    </location>
</feature>
<feature type="compositionally biased region" description="Low complexity" evidence="1">
    <location>
        <begin position="1"/>
        <end position="16"/>
    </location>
</feature>
<feature type="compositionally biased region" description="Basic and acidic residues" evidence="1">
    <location>
        <begin position="309"/>
        <end position="319"/>
    </location>
</feature>
<dbReference type="AlphaFoldDB" id="A0A077RD13"/>
<protein>
    <submittedName>
        <fullName evidence="2">Uncharacterized protein</fullName>
    </submittedName>
</protein>
<feature type="compositionally biased region" description="Basic and acidic residues" evidence="1">
    <location>
        <begin position="334"/>
        <end position="356"/>
    </location>
</feature>
<feature type="region of interest" description="Disordered" evidence="1">
    <location>
        <begin position="200"/>
        <end position="275"/>
    </location>
</feature>
<feature type="region of interest" description="Disordered" evidence="1">
    <location>
        <begin position="306"/>
        <end position="391"/>
    </location>
</feature>
<name>A0A077RD13_9BASI</name>
<proteinExistence type="predicted"/>
<feature type="compositionally biased region" description="Low complexity" evidence="1">
    <location>
        <begin position="644"/>
        <end position="673"/>
    </location>
</feature>
<feature type="compositionally biased region" description="Low complexity" evidence="1">
    <location>
        <begin position="458"/>
        <end position="470"/>
    </location>
</feature>
<dbReference type="InterPro" id="IPR011333">
    <property type="entry name" value="SKP1/BTB/POZ_sf"/>
</dbReference>
<feature type="compositionally biased region" description="Pro residues" evidence="1">
    <location>
        <begin position="442"/>
        <end position="457"/>
    </location>
</feature>
<organism evidence="2">
    <name type="scientific">Melanopsichium pennsylvanicum 4</name>
    <dbReference type="NCBI Taxonomy" id="1398559"/>
    <lineage>
        <taxon>Eukaryota</taxon>
        <taxon>Fungi</taxon>
        <taxon>Dikarya</taxon>
        <taxon>Basidiomycota</taxon>
        <taxon>Ustilaginomycotina</taxon>
        <taxon>Ustilaginomycetes</taxon>
        <taxon>Ustilaginales</taxon>
        <taxon>Ustilaginaceae</taxon>
        <taxon>Melanopsichium</taxon>
    </lineage>
</organism>
<feature type="region of interest" description="Disordered" evidence="1">
    <location>
        <begin position="1"/>
        <end position="85"/>
    </location>
</feature>
<feature type="region of interest" description="Disordered" evidence="1">
    <location>
        <begin position="424"/>
        <end position="535"/>
    </location>
</feature>
<feature type="compositionally biased region" description="Polar residues" evidence="1">
    <location>
        <begin position="579"/>
        <end position="588"/>
    </location>
</feature>
<feature type="compositionally biased region" description="Polar residues" evidence="1">
    <location>
        <begin position="208"/>
        <end position="220"/>
    </location>
</feature>
<reference evidence="2" key="1">
    <citation type="journal article" date="2014" name="Genome Biol. Evol.">
        <title>Gene Loss Rather Than Gene Gain Is Associated with a Host Jump from Monocots to Dicots in the Smut Fungus Melanopsichium pennsylvanicum.</title>
        <authorList>
            <person name="Sharma R."/>
            <person name="Mishra B."/>
            <person name="Runge F."/>
            <person name="Thines M."/>
        </authorList>
    </citation>
    <scope>NUCLEOTIDE SEQUENCE</scope>
    <source>
        <strain evidence="2">4</strain>
    </source>
</reference>
<evidence type="ECO:0000256" key="1">
    <source>
        <dbReference type="SAM" id="MobiDB-lite"/>
    </source>
</evidence>
<dbReference type="SUPFAM" id="SSF54695">
    <property type="entry name" value="POZ domain"/>
    <property type="match status" value="1"/>
</dbReference>
<feature type="compositionally biased region" description="Basic and acidic residues" evidence="1">
    <location>
        <begin position="598"/>
        <end position="609"/>
    </location>
</feature>
<dbReference type="EMBL" id="HG529650">
    <property type="protein sequence ID" value="CDI55494.1"/>
    <property type="molecule type" value="Genomic_DNA"/>
</dbReference>
<evidence type="ECO:0000313" key="2">
    <source>
        <dbReference type="EMBL" id="CDI55494.1"/>
    </source>
</evidence>
<dbReference type="Gene3D" id="3.30.710.10">
    <property type="entry name" value="Potassium Channel Kv1.1, Chain A"/>
    <property type="match status" value="1"/>
</dbReference>
<feature type="compositionally biased region" description="Polar residues" evidence="1">
    <location>
        <begin position="518"/>
        <end position="535"/>
    </location>
</feature>
<feature type="region of interest" description="Disordered" evidence="1">
    <location>
        <begin position="644"/>
        <end position="678"/>
    </location>
</feature>
<feature type="compositionally biased region" description="Polar residues" evidence="1">
    <location>
        <begin position="72"/>
        <end position="85"/>
    </location>
</feature>
<sequence>MSSRFSSMSSTGGKSFQPPKPTFNSPKLVRDSTLAPSPLATQTQSDIPKVAHPFANSSYGASRRAPTEPASYGQQHTTFPDSSAQSYTVISSSEFGSIRNQVGNASLMQGSISAPLSGSLATHDPGSDFSGRQRSSTLGSRHVAFSGLAPLPVDLLPSPDRMKSAFDDDSEDEEKLDIAFRSVPQRARIAAIGTASRLFKGKRHERTSSTSLASNSNPQVLPTRLQIEKRDNQLPRPSTSDGMSPAPRQAVFGHRPSPSELSFGSRSHKTRSVSSADRELILGLKGGGGVKHYRPKVMDKMKLLPQTAEHSRDSFRDHAQPSGTQVASCAEGNAHTRDPPPYSADDKSISRTESLRKSQSLSTLRFDPSRRPRQPSLVPEVDQESATRRDYADRSAWEAMLMEPSGTVSDHSSISSQGCAVRAEGISDSPPLRPPKSQRLPPQKPPPQCRLPLPPSPGESGPQQSSAGPSNLSEAETSSASTGNATCSRSAEHSQAVTDTLPHPAAGTPRDSWPSLLKLTSSGMPQPQSLDTSQDLSRSQVALDVGGNKFVTLISTLQGAPGDCPRLLQLLTSTTEIESPLNHGTNLTRQKRVGATRQNHDCSDSDHSSENSQSREYTSADEAQMNRICNSALISQSSSSLSIAASGPVSHTESTTSTRRTSDMSNSSSSWSRCNVGNETMPSDVLDTVKVDDAVPSADYNIALPSSRLCSPQCPPHPFPANPEPIDLTHETTRSIFLDRNASLYSDLLDILRTGKLPFRLKAASIIPLPPHPYPQNQSGCSSKGECIIALRMQLRCRLHELRDEAEWLGYFTSIVTLCDQEIDQISL</sequence>